<comment type="caution">
    <text evidence="2">The sequence shown here is derived from an EMBL/GenBank/DDBJ whole genome shotgun (WGS) entry which is preliminary data.</text>
</comment>
<feature type="chain" id="PRO_5039481782" description="DUF3558 domain-containing protein" evidence="1">
    <location>
        <begin position="18"/>
        <end position="326"/>
    </location>
</feature>
<evidence type="ECO:0000256" key="1">
    <source>
        <dbReference type="SAM" id="SignalP"/>
    </source>
</evidence>
<organism evidence="2 3">
    <name type="scientific">Actinophytocola xinjiangensis</name>
    <dbReference type="NCBI Taxonomy" id="485602"/>
    <lineage>
        <taxon>Bacteria</taxon>
        <taxon>Bacillati</taxon>
        <taxon>Actinomycetota</taxon>
        <taxon>Actinomycetes</taxon>
        <taxon>Pseudonocardiales</taxon>
        <taxon>Pseudonocardiaceae</taxon>
    </lineage>
</organism>
<evidence type="ECO:0000313" key="2">
    <source>
        <dbReference type="EMBL" id="OLF12342.1"/>
    </source>
</evidence>
<dbReference type="EMBL" id="MSIF01000003">
    <property type="protein sequence ID" value="OLF12342.1"/>
    <property type="molecule type" value="Genomic_DNA"/>
</dbReference>
<evidence type="ECO:0008006" key="4">
    <source>
        <dbReference type="Google" id="ProtNLM"/>
    </source>
</evidence>
<feature type="signal peptide" evidence="1">
    <location>
        <begin position="1"/>
        <end position="17"/>
    </location>
</feature>
<reference evidence="2 3" key="1">
    <citation type="submission" date="2016-12" db="EMBL/GenBank/DDBJ databases">
        <title>The draft genome sequence of Actinophytocola xinjiangensis.</title>
        <authorList>
            <person name="Wang W."/>
            <person name="Yuan L."/>
        </authorList>
    </citation>
    <scope>NUCLEOTIDE SEQUENCE [LARGE SCALE GENOMIC DNA]</scope>
    <source>
        <strain evidence="2 3">CGMCC 4.4663</strain>
    </source>
</reference>
<sequence>MGVVAMLTLTACSTAVAGSPAAGGGTGDTGSADSAPGFDECGVVDLAELAEWLEVDSMYVTSAEVMVNSYGIRQATCTYYPADHPGATGVKLTYAPGVDPETYFDQWEKNYDNRIPLEVGDRAETIGLANPEIDLKIYLVHAIKGTVGVDLFYSFDSSGKEENGMPVVEEGAKKFTTLLNAVFERLPEELDIQDGEPEGPCADIDLDQADETLQSELTTARTVQRDDGAFNCVFGGESGRLEVSLAKPGKAPQNLTHGDVGDGALIRVDQAGGGSTQGNLNAWVAVGDNIVRVTAAYGNDVSGITEARPEDVEFVRAIVEAVGGQD</sequence>
<keyword evidence="1" id="KW-0732">Signal</keyword>
<dbReference type="Proteomes" id="UP000185696">
    <property type="component" value="Unassembled WGS sequence"/>
</dbReference>
<keyword evidence="3" id="KW-1185">Reference proteome</keyword>
<name>A0A7Z0WQ58_9PSEU</name>
<dbReference type="AlphaFoldDB" id="A0A7Z0WQ58"/>
<proteinExistence type="predicted"/>
<accession>A0A7Z0WQ58</accession>
<gene>
    <name evidence="2" type="ORF">BLA60_10250</name>
</gene>
<evidence type="ECO:0000313" key="3">
    <source>
        <dbReference type="Proteomes" id="UP000185696"/>
    </source>
</evidence>
<protein>
    <recommendedName>
        <fullName evidence="4">DUF3558 domain-containing protein</fullName>
    </recommendedName>
</protein>